<dbReference type="PANTHER" id="PTHR45588">
    <property type="entry name" value="TPR DOMAIN-CONTAINING PROTEIN"/>
    <property type="match status" value="1"/>
</dbReference>
<gene>
    <name evidence="2" type="ORF">F4Y60_08060</name>
</gene>
<accession>A0A6B0Y228</accession>
<dbReference type="GO" id="GO:0042802">
    <property type="term" value="F:identical protein binding"/>
    <property type="evidence" value="ECO:0007669"/>
    <property type="project" value="InterPro"/>
</dbReference>
<proteinExistence type="predicted"/>
<dbReference type="SUPFAM" id="SSF48452">
    <property type="entry name" value="TPR-like"/>
    <property type="match status" value="1"/>
</dbReference>
<comment type="caution">
    <text evidence="2">The sequence shown here is derived from an EMBL/GenBank/DDBJ whole genome shotgun (WGS) entry which is preliminary data.</text>
</comment>
<name>A0A6B0Y228_9RHOB</name>
<dbReference type="InterPro" id="IPR011717">
    <property type="entry name" value="TPR-4"/>
</dbReference>
<protein>
    <submittedName>
        <fullName evidence="2">Tetratricopeptide repeat protein</fullName>
    </submittedName>
</protein>
<evidence type="ECO:0000256" key="1">
    <source>
        <dbReference type="PROSITE-ProRule" id="PRU00339"/>
    </source>
</evidence>
<dbReference type="InterPro" id="IPR011990">
    <property type="entry name" value="TPR-like_helical_dom_sf"/>
</dbReference>
<evidence type="ECO:0000313" key="2">
    <source>
        <dbReference type="EMBL" id="MXY34032.1"/>
    </source>
</evidence>
<dbReference type="PANTHER" id="PTHR45588:SF1">
    <property type="entry name" value="WW DOMAIN-CONTAINING PROTEIN"/>
    <property type="match status" value="1"/>
</dbReference>
<dbReference type="EMBL" id="VXRY01000316">
    <property type="protein sequence ID" value="MXY34032.1"/>
    <property type="molecule type" value="Genomic_DNA"/>
</dbReference>
<dbReference type="AlphaFoldDB" id="A0A6B0Y228"/>
<dbReference type="SMART" id="SM00028">
    <property type="entry name" value="TPR"/>
    <property type="match status" value="2"/>
</dbReference>
<keyword evidence="1" id="KW-0802">TPR repeat</keyword>
<dbReference type="Gene3D" id="1.25.40.10">
    <property type="entry name" value="Tetratricopeptide repeat domain"/>
    <property type="match status" value="2"/>
</dbReference>
<sequence length="568" mass="63993">MQYEFDLGRYARPVTTSSPEARLWFDRGLLWLYGFNHEEAVSCFREAQRADPDCALAFWGEAYAAGPFINLPWCWMSEMEARQAINTCFAATRAAMERRDGVCPVESALIEALPARYQRNAVVSMDEFSRWDDDFAARMREVHRRFPEDADVASLFAEALITRTPWRLWDPETGEPAEGADTEEARDVLESAMLARREAGQEPHPGMLHIYIHVMEMSRIPECAQAAADDLHRLSPDNGHLNHMPCHIYLQCGRYADALAVSRKAVRADAKYARRVGPFNFYTTARCHDFHAMMDAAMMLGDLRGAREAARGIAQTVTPDLLRQDRPHLVSTLDAYCSSTVHVPVRFGQWREIVDAPMPAHPELYVVTTLMHHYARGVAHAALGDFEAAERELASLEAGTAELPDARLYFNNAARDIMAIARAMLCGEMAYHRGERESGFAYLREAVRRSDQLAYSEPWPWMHPPRHALGALLLEDGQLDEAETIYRKDLGLDGEGRRCLQNRDNVWALHGYHECLQRLGRHQEAARIAPLLTAALSRSDTRIDSSCHCRTRNLGAFASSADLSGSAD</sequence>
<reference evidence="2" key="1">
    <citation type="submission" date="2019-09" db="EMBL/GenBank/DDBJ databases">
        <title>Characterisation of the sponge microbiome using genome-centric metagenomics.</title>
        <authorList>
            <person name="Engelberts J.P."/>
            <person name="Robbins S.J."/>
            <person name="De Goeij J.M."/>
            <person name="Aranda M."/>
            <person name="Bell S.C."/>
            <person name="Webster N.S."/>
        </authorList>
    </citation>
    <scope>NUCLEOTIDE SEQUENCE</scope>
    <source>
        <strain evidence="2">SB0664_bin_43</strain>
    </source>
</reference>
<dbReference type="InterPro" id="IPR019734">
    <property type="entry name" value="TPR_rpt"/>
</dbReference>
<dbReference type="PROSITE" id="PS50005">
    <property type="entry name" value="TPR"/>
    <property type="match status" value="1"/>
</dbReference>
<feature type="repeat" description="TPR" evidence="1">
    <location>
        <begin position="21"/>
        <end position="54"/>
    </location>
</feature>
<organism evidence="2">
    <name type="scientific">Boseongicola sp. SB0664_bin_43</name>
    <dbReference type="NCBI Taxonomy" id="2604844"/>
    <lineage>
        <taxon>Bacteria</taxon>
        <taxon>Pseudomonadati</taxon>
        <taxon>Pseudomonadota</taxon>
        <taxon>Alphaproteobacteria</taxon>
        <taxon>Rhodobacterales</taxon>
        <taxon>Paracoccaceae</taxon>
        <taxon>Boseongicola</taxon>
    </lineage>
</organism>
<dbReference type="Pfam" id="PF07721">
    <property type="entry name" value="TPR_4"/>
    <property type="match status" value="2"/>
</dbReference>